<keyword evidence="8 10" id="KW-0472">Membrane</keyword>
<dbReference type="GO" id="GO:0005524">
    <property type="term" value="F:ATP binding"/>
    <property type="evidence" value="ECO:0007669"/>
    <property type="project" value="UniProtKB-UniRule"/>
</dbReference>
<dbReference type="GO" id="GO:0022857">
    <property type="term" value="F:transmembrane transporter activity"/>
    <property type="evidence" value="ECO:0007669"/>
    <property type="project" value="TreeGrafter"/>
</dbReference>
<dbReference type="PROSITE" id="PS00211">
    <property type="entry name" value="ABC_TRANSPORTER_1"/>
    <property type="match status" value="1"/>
</dbReference>
<organism evidence="12 13">
    <name type="scientific">Bhargavaea ginsengi</name>
    <dbReference type="NCBI Taxonomy" id="426757"/>
    <lineage>
        <taxon>Bacteria</taxon>
        <taxon>Bacillati</taxon>
        <taxon>Bacillota</taxon>
        <taxon>Bacilli</taxon>
        <taxon>Bacillales</taxon>
        <taxon>Caryophanaceae</taxon>
        <taxon>Bhargavaea</taxon>
    </lineage>
</organism>
<keyword evidence="3" id="KW-0813">Transport</keyword>
<evidence type="ECO:0000256" key="9">
    <source>
        <dbReference type="ARBA" id="ARBA00023306"/>
    </source>
</evidence>
<dbReference type="Pfam" id="PF00005">
    <property type="entry name" value="ABC_tran"/>
    <property type="match status" value="1"/>
</dbReference>
<dbReference type="InterPro" id="IPR015854">
    <property type="entry name" value="ABC_transpr_LolD-like"/>
</dbReference>
<dbReference type="InterPro" id="IPR017871">
    <property type="entry name" value="ABC_transporter-like_CS"/>
</dbReference>
<dbReference type="InterPro" id="IPR027417">
    <property type="entry name" value="P-loop_NTPase"/>
</dbReference>
<dbReference type="SMART" id="SM00382">
    <property type="entry name" value="AAA"/>
    <property type="match status" value="1"/>
</dbReference>
<dbReference type="GO" id="GO:0005886">
    <property type="term" value="C:plasma membrane"/>
    <property type="evidence" value="ECO:0007669"/>
    <property type="project" value="UniProtKB-SubCell"/>
</dbReference>
<reference evidence="13" key="1">
    <citation type="submission" date="2016-10" db="EMBL/GenBank/DDBJ databases">
        <authorList>
            <person name="Varghese N."/>
            <person name="Submissions S."/>
        </authorList>
    </citation>
    <scope>NUCLEOTIDE SEQUENCE [LARGE SCALE GENOMIC DNA]</scope>
    <source>
        <strain evidence="13">CGMCC 1.6763</strain>
    </source>
</reference>
<keyword evidence="6 10" id="KW-0547">Nucleotide-binding</keyword>
<dbReference type="InterPro" id="IPR003593">
    <property type="entry name" value="AAA+_ATPase"/>
</dbReference>
<dbReference type="Gene3D" id="3.40.50.300">
    <property type="entry name" value="P-loop containing nucleotide triphosphate hydrolases"/>
    <property type="match status" value="1"/>
</dbReference>
<evidence type="ECO:0000256" key="3">
    <source>
        <dbReference type="ARBA" id="ARBA00022448"/>
    </source>
</evidence>
<gene>
    <name evidence="10" type="primary">ftsE</name>
    <name evidence="12" type="ORF">SAMN04488127_2310</name>
</gene>
<proteinExistence type="inferred from homology"/>
<comment type="similarity">
    <text evidence="1 10">Belongs to the ABC transporter superfamily.</text>
</comment>
<keyword evidence="7 10" id="KW-0067">ATP-binding</keyword>
<sequence length="229" mass="25430">MINMKDVYKKYANGVVAANGLNVKIAPGEFVYVVGPSGAGKSTFIKMMYREEKPTSGEIYVDGTNLVTLKNREVPFVRRKIGVVFQDFKLLPKLTVYENVAFAMEVIEAPSDSIRDRVTEVLDLVGLKSKARMLPTELSGGEQQRVSIARSIVNRPKVVIADEPTGNLDPETSWGIMNVFKDINEQLGTTIVMATHNKDIVNRIRHRVIAIEGGLIVRDEAEGVYGYEI</sequence>
<dbReference type="InterPro" id="IPR003439">
    <property type="entry name" value="ABC_transporter-like_ATP-bd"/>
</dbReference>
<evidence type="ECO:0000256" key="5">
    <source>
        <dbReference type="ARBA" id="ARBA00022618"/>
    </source>
</evidence>
<dbReference type="FunFam" id="3.40.50.300:FF:000056">
    <property type="entry name" value="Cell division ATP-binding protein FtsE"/>
    <property type="match status" value="1"/>
</dbReference>
<evidence type="ECO:0000256" key="10">
    <source>
        <dbReference type="RuleBase" id="RU365094"/>
    </source>
</evidence>
<dbReference type="InterPro" id="IPR005286">
    <property type="entry name" value="Cell_div_FtsE"/>
</dbReference>
<comment type="function">
    <text evidence="10">Part of the ABC transporter FtsEX involved in cellular division.</text>
</comment>
<keyword evidence="5 10" id="KW-0132">Cell division</keyword>
<accession>A0A1H7ALY3</accession>
<dbReference type="NCBIfam" id="TIGR02673">
    <property type="entry name" value="FtsE"/>
    <property type="match status" value="1"/>
</dbReference>
<evidence type="ECO:0000256" key="2">
    <source>
        <dbReference type="ARBA" id="ARBA00020019"/>
    </source>
</evidence>
<dbReference type="GO" id="GO:0016887">
    <property type="term" value="F:ATP hydrolysis activity"/>
    <property type="evidence" value="ECO:0007669"/>
    <property type="project" value="InterPro"/>
</dbReference>
<dbReference type="EMBL" id="FNZF01000004">
    <property type="protein sequence ID" value="SEJ62015.1"/>
    <property type="molecule type" value="Genomic_DNA"/>
</dbReference>
<evidence type="ECO:0000313" key="12">
    <source>
        <dbReference type="EMBL" id="SEJ62015.1"/>
    </source>
</evidence>
<name>A0A1H7ALY3_9BACL</name>
<dbReference type="PROSITE" id="PS50893">
    <property type="entry name" value="ABC_TRANSPORTER_2"/>
    <property type="match status" value="1"/>
</dbReference>
<dbReference type="RefSeq" id="WP_092054242.1">
    <property type="nucleotide sequence ID" value="NZ_FNZF01000004.1"/>
</dbReference>
<evidence type="ECO:0000256" key="7">
    <source>
        <dbReference type="ARBA" id="ARBA00022840"/>
    </source>
</evidence>
<keyword evidence="9 10" id="KW-0131">Cell cycle</keyword>
<evidence type="ECO:0000313" key="13">
    <source>
        <dbReference type="Proteomes" id="UP000199200"/>
    </source>
</evidence>
<dbReference type="AlphaFoldDB" id="A0A1H7ALY3"/>
<dbReference type="GO" id="GO:0051301">
    <property type="term" value="P:cell division"/>
    <property type="evidence" value="ECO:0007669"/>
    <property type="project" value="UniProtKB-UniRule"/>
</dbReference>
<evidence type="ECO:0000256" key="4">
    <source>
        <dbReference type="ARBA" id="ARBA00022475"/>
    </source>
</evidence>
<comment type="subunit">
    <text evidence="10">Homodimer. Forms a membrane-associated complex with FtsX.</text>
</comment>
<evidence type="ECO:0000259" key="11">
    <source>
        <dbReference type="PROSITE" id="PS50893"/>
    </source>
</evidence>
<comment type="subcellular location">
    <subcellularLocation>
        <location evidence="10">Cell membrane</location>
        <topology evidence="10">Peripheral membrane protein</topology>
        <orientation evidence="10">Cytoplasmic side</orientation>
    </subcellularLocation>
</comment>
<dbReference type="PANTHER" id="PTHR24220:SF470">
    <property type="entry name" value="CELL DIVISION ATP-BINDING PROTEIN FTSE"/>
    <property type="match status" value="1"/>
</dbReference>
<dbReference type="STRING" id="426757.SAMN04488127_2310"/>
<keyword evidence="4 10" id="KW-1003">Cell membrane</keyword>
<evidence type="ECO:0000256" key="1">
    <source>
        <dbReference type="ARBA" id="ARBA00005417"/>
    </source>
</evidence>
<dbReference type="PANTHER" id="PTHR24220">
    <property type="entry name" value="IMPORT ATP-BINDING PROTEIN"/>
    <property type="match status" value="1"/>
</dbReference>
<dbReference type="SUPFAM" id="SSF52540">
    <property type="entry name" value="P-loop containing nucleoside triphosphate hydrolases"/>
    <property type="match status" value="1"/>
</dbReference>
<feature type="domain" description="ABC transporter" evidence="11">
    <location>
        <begin position="2"/>
        <end position="229"/>
    </location>
</feature>
<keyword evidence="13" id="KW-1185">Reference proteome</keyword>
<dbReference type="Proteomes" id="UP000199200">
    <property type="component" value="Unassembled WGS sequence"/>
</dbReference>
<evidence type="ECO:0000256" key="8">
    <source>
        <dbReference type="ARBA" id="ARBA00023136"/>
    </source>
</evidence>
<evidence type="ECO:0000256" key="6">
    <source>
        <dbReference type="ARBA" id="ARBA00022741"/>
    </source>
</evidence>
<protein>
    <recommendedName>
        <fullName evidence="2 10">Cell division ATP-binding protein FtsE</fullName>
    </recommendedName>
</protein>
<dbReference type="OrthoDB" id="9791546at2"/>